<feature type="signal peptide" evidence="2">
    <location>
        <begin position="1"/>
        <end position="24"/>
    </location>
</feature>
<evidence type="ECO:0000313" key="4">
    <source>
        <dbReference type="EMBL" id="GAA3636908.1"/>
    </source>
</evidence>
<evidence type="ECO:0000256" key="2">
    <source>
        <dbReference type="SAM" id="SignalP"/>
    </source>
</evidence>
<dbReference type="PANTHER" id="PTHR21666">
    <property type="entry name" value="PEPTIDASE-RELATED"/>
    <property type="match status" value="1"/>
</dbReference>
<dbReference type="InterPro" id="IPR050570">
    <property type="entry name" value="Cell_wall_metabolism_enzyme"/>
</dbReference>
<dbReference type="RefSeq" id="WP_344808684.1">
    <property type="nucleotide sequence ID" value="NZ_BAABAB010000044.1"/>
</dbReference>
<dbReference type="EMBL" id="BAABAB010000044">
    <property type="protein sequence ID" value="GAA3636908.1"/>
    <property type="molecule type" value="Genomic_DNA"/>
</dbReference>
<feature type="domain" description="M23ase beta-sheet core" evidence="3">
    <location>
        <begin position="251"/>
        <end position="349"/>
    </location>
</feature>
<keyword evidence="5" id="KW-1185">Reference proteome</keyword>
<dbReference type="Proteomes" id="UP001501490">
    <property type="component" value="Unassembled WGS sequence"/>
</dbReference>
<dbReference type="Pfam" id="PF01551">
    <property type="entry name" value="Peptidase_M23"/>
    <property type="match status" value="1"/>
</dbReference>
<keyword evidence="2" id="KW-0732">Signal</keyword>
<dbReference type="CDD" id="cd12797">
    <property type="entry name" value="M23_peptidase"/>
    <property type="match status" value="1"/>
</dbReference>
<dbReference type="InterPro" id="IPR016047">
    <property type="entry name" value="M23ase_b-sheet_dom"/>
</dbReference>
<dbReference type="PANTHER" id="PTHR21666:SF270">
    <property type="entry name" value="MUREIN HYDROLASE ACTIVATOR ENVC"/>
    <property type="match status" value="1"/>
</dbReference>
<feature type="region of interest" description="Disordered" evidence="1">
    <location>
        <begin position="25"/>
        <end position="48"/>
    </location>
</feature>
<evidence type="ECO:0000259" key="3">
    <source>
        <dbReference type="Pfam" id="PF01551"/>
    </source>
</evidence>
<feature type="chain" id="PRO_5045116913" evidence="2">
    <location>
        <begin position="25"/>
        <end position="412"/>
    </location>
</feature>
<dbReference type="SUPFAM" id="SSF51261">
    <property type="entry name" value="Duplicated hybrid motif"/>
    <property type="match status" value="1"/>
</dbReference>
<reference evidence="5" key="1">
    <citation type="journal article" date="2019" name="Int. J. Syst. Evol. Microbiol.">
        <title>The Global Catalogue of Microorganisms (GCM) 10K type strain sequencing project: providing services to taxonomists for standard genome sequencing and annotation.</title>
        <authorList>
            <consortium name="The Broad Institute Genomics Platform"/>
            <consortium name="The Broad Institute Genome Sequencing Center for Infectious Disease"/>
            <person name="Wu L."/>
            <person name="Ma J."/>
        </authorList>
    </citation>
    <scope>NUCLEOTIDE SEQUENCE [LARGE SCALE GENOMIC DNA]</scope>
    <source>
        <strain evidence="5">JCM 16929</strain>
    </source>
</reference>
<dbReference type="PROSITE" id="PS51257">
    <property type="entry name" value="PROKAR_LIPOPROTEIN"/>
    <property type="match status" value="1"/>
</dbReference>
<protein>
    <submittedName>
        <fullName evidence="4">M23 family metallopeptidase</fullName>
    </submittedName>
</protein>
<accession>A0ABP7APY6</accession>
<dbReference type="Gene3D" id="2.70.70.10">
    <property type="entry name" value="Glucose Permease (Domain IIA)"/>
    <property type="match status" value="1"/>
</dbReference>
<gene>
    <name evidence="4" type="ORF">GCM10022236_44270</name>
</gene>
<proteinExistence type="predicted"/>
<name>A0ABP7APY6_9ACTN</name>
<organism evidence="4 5">
    <name type="scientific">Microlunatus ginsengisoli</name>
    <dbReference type="NCBI Taxonomy" id="363863"/>
    <lineage>
        <taxon>Bacteria</taxon>
        <taxon>Bacillati</taxon>
        <taxon>Actinomycetota</taxon>
        <taxon>Actinomycetes</taxon>
        <taxon>Propionibacteriales</taxon>
        <taxon>Propionibacteriaceae</taxon>
        <taxon>Microlunatus</taxon>
    </lineage>
</organism>
<evidence type="ECO:0000313" key="5">
    <source>
        <dbReference type="Proteomes" id="UP001501490"/>
    </source>
</evidence>
<sequence>MARWRGRLLIASACLASIALTACGSPGSSRHDGEGPRTSPVDGRPRTDPTVTSLSALLVSPREPAIPFDGTDGRVTVTYELELANVTPFTLSPVSAEVLDLSGQVVQRMDRSTVIADLALPSRRGGVDRLAEGQVATLYVTVQFEDRARVPRRLGNRVTVSGLPNGGTYTSDVAVVPVSDLRVPVVGPPLEPGSRYIAADSCCDSSRHRRALLPIANGQWLAQRFAVDWEQLDDRNRTVTGTDPAKPADYAVYGKKVLAATDGTVVHVLNGLADQTPGKLPAGLSPAEADGNSVIMDIGGGLYALYAHLQRDSVTVEVGQHVRRGEQLGLVGNSGNSSAPHLHFHVMDGPSPMTSEGVPYVIDSFATTGRITTQEDFDTLENTTTPLPTTPLPGDGPHERVMPLNLDLVTFG</sequence>
<evidence type="ECO:0000256" key="1">
    <source>
        <dbReference type="SAM" id="MobiDB-lite"/>
    </source>
</evidence>
<comment type="caution">
    <text evidence="4">The sequence shown here is derived from an EMBL/GenBank/DDBJ whole genome shotgun (WGS) entry which is preliminary data.</text>
</comment>
<dbReference type="InterPro" id="IPR011055">
    <property type="entry name" value="Dup_hybrid_motif"/>
</dbReference>